<evidence type="ECO:0000256" key="2">
    <source>
        <dbReference type="ARBA" id="ARBA00023157"/>
    </source>
</evidence>
<keyword evidence="6" id="KW-1185">Reference proteome</keyword>
<feature type="domain" description="Peptidase S1" evidence="4">
    <location>
        <begin position="25"/>
        <end position="276"/>
    </location>
</feature>
<dbReference type="Proteomes" id="UP000517916">
    <property type="component" value="Unassembled WGS sequence"/>
</dbReference>
<evidence type="ECO:0000259" key="4">
    <source>
        <dbReference type="PROSITE" id="PS50240"/>
    </source>
</evidence>
<evidence type="ECO:0000256" key="3">
    <source>
        <dbReference type="SAM" id="SignalP"/>
    </source>
</evidence>
<keyword evidence="2" id="KW-1015">Disulfide bond</keyword>
<dbReference type="SUPFAM" id="SSF50494">
    <property type="entry name" value="Trypsin-like serine proteases"/>
    <property type="match status" value="1"/>
</dbReference>
<dbReference type="SMART" id="SM00020">
    <property type="entry name" value="Tryp_SPc"/>
    <property type="match status" value="1"/>
</dbReference>
<evidence type="ECO:0000256" key="1">
    <source>
        <dbReference type="ARBA" id="ARBA00007664"/>
    </source>
</evidence>
<dbReference type="InterPro" id="IPR009003">
    <property type="entry name" value="Peptidase_S1_PA"/>
</dbReference>
<keyword evidence="3" id="KW-0732">Signal</keyword>
<dbReference type="Pfam" id="PF00089">
    <property type="entry name" value="Trypsin"/>
    <property type="match status" value="1"/>
</dbReference>
<evidence type="ECO:0000313" key="5">
    <source>
        <dbReference type="EMBL" id="MBA8923925.1"/>
    </source>
</evidence>
<dbReference type="PANTHER" id="PTHR24276">
    <property type="entry name" value="POLYSERASE-RELATED"/>
    <property type="match status" value="1"/>
</dbReference>
<reference evidence="5 6" key="1">
    <citation type="submission" date="2020-08" db="EMBL/GenBank/DDBJ databases">
        <title>Genomic Encyclopedia of Archaeal and Bacterial Type Strains, Phase II (KMG-II): from individual species to whole genera.</title>
        <authorList>
            <person name="Goeker M."/>
        </authorList>
    </citation>
    <scope>NUCLEOTIDE SEQUENCE [LARGE SCALE GENOMIC DNA]</scope>
    <source>
        <strain evidence="5 6">DSM 43850</strain>
    </source>
</reference>
<dbReference type="InterPro" id="IPR001314">
    <property type="entry name" value="Peptidase_S1A"/>
</dbReference>
<dbReference type="InterPro" id="IPR050430">
    <property type="entry name" value="Peptidase_S1"/>
</dbReference>
<dbReference type="EMBL" id="JACJID010000001">
    <property type="protein sequence ID" value="MBA8923925.1"/>
    <property type="molecule type" value="Genomic_DNA"/>
</dbReference>
<dbReference type="PANTHER" id="PTHR24276:SF91">
    <property type="entry name" value="AT26814P-RELATED"/>
    <property type="match status" value="1"/>
</dbReference>
<dbReference type="PROSITE" id="PS50240">
    <property type="entry name" value="TRYPSIN_DOM"/>
    <property type="match status" value="1"/>
</dbReference>
<gene>
    <name evidence="5" type="ORF">BC739_001122</name>
</gene>
<protein>
    <submittedName>
        <fullName evidence="5">Secreted trypsin-like serine protease</fullName>
    </submittedName>
</protein>
<proteinExistence type="inferred from homology"/>
<feature type="signal peptide" evidence="3">
    <location>
        <begin position="1"/>
        <end position="24"/>
    </location>
</feature>
<sequence>MHRRTCVLLAVTAGVLLGAAPAFAVSGGTQLPDQSAAPWMVTIASAGDRPLEQRELCGGVLIAPDRVATAGHCLDHGDPTHWEVHLGASVLSTNPGTVLPIRGVAIHPGYRLIPSPSDPNSFEKSAVANDVAIIALARPVSGVQPVRVAENPPAEGTAVHAYGHGRTKATGPADPLSSIGDVLRRADLSVISDQRCGARLGGVVDGGSVVCAQGKDTICAGDSGGPLVRDTATGPELVGITSFGGEVVGKQCGQDRYPGGFADTAALRSWLTQPDPVLAPMPVGKPTITGSRAVGDTVRCEQPRWAGRAPDSVAYEWARQQTGSDGFVFYTTIKGATAPRLAITPDLDGVPVLCVQTASTAGGTIEQYTAPR</sequence>
<dbReference type="RefSeq" id="WP_182836466.1">
    <property type="nucleotide sequence ID" value="NZ_BAAABQ010000065.1"/>
</dbReference>
<dbReference type="CDD" id="cd00190">
    <property type="entry name" value="Tryp_SPc"/>
    <property type="match status" value="1"/>
</dbReference>
<name>A0ABR6BAT3_9PSEU</name>
<evidence type="ECO:0000313" key="6">
    <source>
        <dbReference type="Proteomes" id="UP000517916"/>
    </source>
</evidence>
<dbReference type="Gene3D" id="2.60.40.2700">
    <property type="match status" value="1"/>
</dbReference>
<dbReference type="PRINTS" id="PR00722">
    <property type="entry name" value="CHYMOTRYPSIN"/>
</dbReference>
<organism evidence="5 6">
    <name type="scientific">Kutzneria viridogrisea</name>
    <dbReference type="NCBI Taxonomy" id="47990"/>
    <lineage>
        <taxon>Bacteria</taxon>
        <taxon>Bacillati</taxon>
        <taxon>Actinomycetota</taxon>
        <taxon>Actinomycetes</taxon>
        <taxon>Pseudonocardiales</taxon>
        <taxon>Pseudonocardiaceae</taxon>
        <taxon>Kutzneria</taxon>
    </lineage>
</organism>
<accession>A0ABR6BAT3</accession>
<feature type="chain" id="PRO_5045478404" evidence="3">
    <location>
        <begin position="25"/>
        <end position="372"/>
    </location>
</feature>
<dbReference type="InterPro" id="IPR043504">
    <property type="entry name" value="Peptidase_S1_PA_chymotrypsin"/>
</dbReference>
<comment type="caution">
    <text evidence="5">The sequence shown here is derived from an EMBL/GenBank/DDBJ whole genome shotgun (WGS) entry which is preliminary data.</text>
</comment>
<dbReference type="PROSITE" id="PS00135">
    <property type="entry name" value="TRYPSIN_SER"/>
    <property type="match status" value="1"/>
</dbReference>
<dbReference type="InterPro" id="IPR033116">
    <property type="entry name" value="TRYPSIN_SER"/>
</dbReference>
<dbReference type="InterPro" id="IPR001254">
    <property type="entry name" value="Trypsin_dom"/>
</dbReference>
<dbReference type="Gene3D" id="2.40.10.10">
    <property type="entry name" value="Trypsin-like serine proteases"/>
    <property type="match status" value="1"/>
</dbReference>
<comment type="similarity">
    <text evidence="1">Belongs to the peptidase S1 family.</text>
</comment>